<keyword evidence="3" id="KW-1185">Reference proteome</keyword>
<protein>
    <submittedName>
        <fullName evidence="2">Uncharacterized protein</fullName>
    </submittedName>
</protein>
<dbReference type="EMBL" id="CAUJNA010003538">
    <property type="protein sequence ID" value="CAJ1404385.1"/>
    <property type="molecule type" value="Genomic_DNA"/>
</dbReference>
<gene>
    <name evidence="2" type="ORF">EVOR1521_LOCUS26838</name>
</gene>
<name>A0AA36JFF8_9DINO</name>
<dbReference type="Proteomes" id="UP001178507">
    <property type="component" value="Unassembled WGS sequence"/>
</dbReference>
<proteinExistence type="predicted"/>
<reference evidence="2" key="1">
    <citation type="submission" date="2023-08" db="EMBL/GenBank/DDBJ databases">
        <authorList>
            <person name="Chen Y."/>
            <person name="Shah S."/>
            <person name="Dougan E. K."/>
            <person name="Thang M."/>
            <person name="Chan C."/>
        </authorList>
    </citation>
    <scope>NUCLEOTIDE SEQUENCE</scope>
</reference>
<sequence length="374" mass="41386">MAAMSPQVHLALPLAMARSGKIGKRTTWMSQMMRRPSQTKVWRMYPTPRGRTVAASPARLAMGPSRISSTPEEDEEDLALLEEPCKEGPPAAYQKDLPHKVRRPCVKLNFSKALGVVDPAPVPLPTLPPVTTTWAPAPAPSPATEPALNITVVWEKPRQADTASPDMPQIFIPGTPAPDIDAAAARASERHIEHHKHHKQHKHRVAAHPPPTEDHVEGNASERLPLAPVQNTTWPVDGASEALEGLMLERHRLAEKLLNVSDTFQGQKRRHHGLVKALLVSEDALQNLRAACADHAEASSLVWRELNVTQTKLRRLHGRIRIAKDAARRLEGCVDEDEAAKHANRARWSAEAAMQRAEVEQRLGKLLGMRKRLK</sequence>
<organism evidence="2 3">
    <name type="scientific">Effrenium voratum</name>
    <dbReference type="NCBI Taxonomy" id="2562239"/>
    <lineage>
        <taxon>Eukaryota</taxon>
        <taxon>Sar</taxon>
        <taxon>Alveolata</taxon>
        <taxon>Dinophyceae</taxon>
        <taxon>Suessiales</taxon>
        <taxon>Symbiodiniaceae</taxon>
        <taxon>Effrenium</taxon>
    </lineage>
</organism>
<feature type="compositionally biased region" description="Basic residues" evidence="1">
    <location>
        <begin position="197"/>
        <end position="206"/>
    </location>
</feature>
<evidence type="ECO:0000256" key="1">
    <source>
        <dbReference type="SAM" id="MobiDB-lite"/>
    </source>
</evidence>
<comment type="caution">
    <text evidence="2">The sequence shown here is derived from an EMBL/GenBank/DDBJ whole genome shotgun (WGS) entry which is preliminary data.</text>
</comment>
<accession>A0AA36JFF8</accession>
<feature type="region of interest" description="Disordered" evidence="1">
    <location>
        <begin position="197"/>
        <end position="218"/>
    </location>
</feature>
<evidence type="ECO:0000313" key="2">
    <source>
        <dbReference type="EMBL" id="CAJ1404385.1"/>
    </source>
</evidence>
<dbReference type="AlphaFoldDB" id="A0AA36JFF8"/>
<evidence type="ECO:0000313" key="3">
    <source>
        <dbReference type="Proteomes" id="UP001178507"/>
    </source>
</evidence>